<dbReference type="Pfam" id="PF00146">
    <property type="entry name" value="NADHdh"/>
    <property type="match status" value="1"/>
</dbReference>
<comment type="similarity">
    <text evidence="5 6">Belongs to the complex I subunit 1 family.</text>
</comment>
<proteinExistence type="inferred from homology"/>
<dbReference type="Proteomes" id="UP000604341">
    <property type="component" value="Unassembled WGS sequence"/>
</dbReference>
<dbReference type="EMBL" id="BMPE01000002">
    <property type="protein sequence ID" value="GGK98587.1"/>
    <property type="molecule type" value="Genomic_DNA"/>
</dbReference>
<feature type="transmembrane region" description="Helical" evidence="5">
    <location>
        <begin position="283"/>
        <end position="304"/>
    </location>
</feature>
<keyword evidence="8" id="KW-1185">Reference proteome</keyword>
<feature type="transmembrane region" description="Helical" evidence="5">
    <location>
        <begin position="120"/>
        <end position="141"/>
    </location>
</feature>
<comment type="function">
    <text evidence="5">NDH-1 shuttles electrons from NADH, via FMN and iron-sulfur (Fe-S) centers, to quinones in the respiratory chain. The immediate electron acceptor for the enzyme in this species is believed to be ubiquinone. Couples the redox reaction to proton translocation (for every two electrons transferred, four hydrogen ions are translocated across the cytoplasmic membrane), and thus conserves the redox energy in a proton gradient. This subunit may bind ubiquinone.</text>
</comment>
<evidence type="ECO:0000256" key="3">
    <source>
        <dbReference type="ARBA" id="ARBA00022989"/>
    </source>
</evidence>
<sequence length="385" mass="41924">MPDWLATLLISLLKAVLVVLGLLTTFAYMTLIERRLLGRMQLRPGPNRVGPMGLLQPAADAIKSIFKEDLTVTLADKLVYTLAPIVAIGMALTAFGGLPAGPAGSLFGENPWVYNLDTGILALLALTSMGVYGIFLGGWASGSKYPILGGLRSSAQMISYELGMGLSLLGLLMIVGTTSFHGIVGWQAQNGPMILFQSLGFVLFLISSFAETNRTPFDLPEAEQEIVAGYLTEYSAIKWALFQMAEYVNMITASAVMSTLFFGGWKGPQFLNGLIPGISDWPLIWLIVKIAFFLFLFIWVRATLPRLRYDQLMRFGWKLVLPLALANTMLTAAFLAFRGSGGLWFLGVLSFAGVLALLVLSDRVRTLWNQPSIRPEGDIVRAGGD</sequence>
<reference evidence="8" key="1">
    <citation type="journal article" date="2019" name="Int. J. Syst. Evol. Microbiol.">
        <title>The Global Catalogue of Microorganisms (GCM) 10K type strain sequencing project: providing services to taxonomists for standard genome sequencing and annotation.</title>
        <authorList>
            <consortium name="The Broad Institute Genomics Platform"/>
            <consortium name="The Broad Institute Genome Sequencing Center for Infectious Disease"/>
            <person name="Wu L."/>
            <person name="Ma J."/>
        </authorList>
    </citation>
    <scope>NUCLEOTIDE SEQUENCE [LARGE SCALE GENOMIC DNA]</scope>
    <source>
        <strain evidence="8">JCM 19173</strain>
    </source>
</reference>
<dbReference type="InterPro" id="IPR001694">
    <property type="entry name" value="NADH_UbQ_OxRdtase_su1/FPO"/>
</dbReference>
<comment type="subcellular location">
    <subcellularLocation>
        <location evidence="5 6">Cell membrane</location>
        <topology evidence="5 6">Multi-pass membrane protein</topology>
    </subcellularLocation>
    <subcellularLocation>
        <location evidence="1">Membrane</location>
        <topology evidence="1">Multi-pass membrane protein</topology>
    </subcellularLocation>
</comment>
<dbReference type="HAMAP" id="MF_01350">
    <property type="entry name" value="NDH1_NuoH"/>
    <property type="match status" value="1"/>
</dbReference>
<feature type="transmembrane region" description="Helical" evidence="5">
    <location>
        <begin position="78"/>
        <end position="100"/>
    </location>
</feature>
<evidence type="ECO:0000256" key="2">
    <source>
        <dbReference type="ARBA" id="ARBA00022692"/>
    </source>
</evidence>
<feature type="transmembrane region" description="Helical" evidence="5">
    <location>
        <begin position="6"/>
        <end position="31"/>
    </location>
</feature>
<keyword evidence="3 5" id="KW-1133">Transmembrane helix</keyword>
<keyword evidence="4 5" id="KW-0472">Membrane</keyword>
<dbReference type="PANTHER" id="PTHR11432">
    <property type="entry name" value="NADH DEHYDROGENASE SUBUNIT 1"/>
    <property type="match status" value="1"/>
</dbReference>
<dbReference type="PANTHER" id="PTHR11432:SF3">
    <property type="entry name" value="NADH-UBIQUINONE OXIDOREDUCTASE CHAIN 1"/>
    <property type="match status" value="1"/>
</dbReference>
<comment type="catalytic activity">
    <reaction evidence="5">
        <text>a quinone + NADH + 5 H(+)(in) = a quinol + NAD(+) + 4 H(+)(out)</text>
        <dbReference type="Rhea" id="RHEA:57888"/>
        <dbReference type="ChEBI" id="CHEBI:15378"/>
        <dbReference type="ChEBI" id="CHEBI:24646"/>
        <dbReference type="ChEBI" id="CHEBI:57540"/>
        <dbReference type="ChEBI" id="CHEBI:57945"/>
        <dbReference type="ChEBI" id="CHEBI:132124"/>
    </reaction>
</comment>
<organism evidence="7 8">
    <name type="scientific">Deinococcus radiotolerans</name>
    <dbReference type="NCBI Taxonomy" id="1309407"/>
    <lineage>
        <taxon>Bacteria</taxon>
        <taxon>Thermotogati</taxon>
        <taxon>Deinococcota</taxon>
        <taxon>Deinococci</taxon>
        <taxon>Deinococcales</taxon>
        <taxon>Deinococcaceae</taxon>
        <taxon>Deinococcus</taxon>
    </lineage>
</organism>
<keyword evidence="2 5" id="KW-0812">Transmembrane</keyword>
<feature type="transmembrane region" description="Helical" evidence="5">
    <location>
        <begin position="192"/>
        <end position="210"/>
    </location>
</feature>
<keyword evidence="5" id="KW-0830">Ubiquinone</keyword>
<accession>A0ABQ2FI63</accession>
<name>A0ABQ2FI63_9DEIO</name>
<evidence type="ECO:0000256" key="1">
    <source>
        <dbReference type="ARBA" id="ARBA00004141"/>
    </source>
</evidence>
<dbReference type="PROSITE" id="PS00668">
    <property type="entry name" value="COMPLEX1_ND1_2"/>
    <property type="match status" value="1"/>
</dbReference>
<keyword evidence="5" id="KW-1003">Cell membrane</keyword>
<feature type="transmembrane region" description="Helical" evidence="5">
    <location>
        <begin position="247"/>
        <end position="263"/>
    </location>
</feature>
<comment type="subunit">
    <text evidence="5">NDH-1 is composed of 15 different subunits. Subunits NuoA, H, J, K, L, M, N constitute the membrane sector of the complex.</text>
</comment>
<dbReference type="PROSITE" id="PS00667">
    <property type="entry name" value="COMPLEX1_ND1_1"/>
    <property type="match status" value="1"/>
</dbReference>
<keyword evidence="5" id="KW-1278">Translocase</keyword>
<protein>
    <recommendedName>
        <fullName evidence="5">NADH-quinone oxidoreductase subunit H</fullName>
        <ecNumber evidence="5">7.1.1.-</ecNumber>
    </recommendedName>
    <alternativeName>
        <fullName evidence="5">NADH dehydrogenase I subunit H</fullName>
    </alternativeName>
    <alternativeName>
        <fullName evidence="5">NDH-1 subunit H</fullName>
    </alternativeName>
</protein>
<dbReference type="EC" id="7.1.1.-" evidence="5"/>
<evidence type="ECO:0000256" key="5">
    <source>
        <dbReference type="HAMAP-Rule" id="MF_01350"/>
    </source>
</evidence>
<feature type="transmembrane region" description="Helical" evidence="5">
    <location>
        <begin position="343"/>
        <end position="360"/>
    </location>
</feature>
<feature type="transmembrane region" description="Helical" evidence="5">
    <location>
        <begin position="162"/>
        <end position="186"/>
    </location>
</feature>
<keyword evidence="5" id="KW-0874">Quinone</keyword>
<evidence type="ECO:0000256" key="4">
    <source>
        <dbReference type="ARBA" id="ARBA00023136"/>
    </source>
</evidence>
<dbReference type="NCBIfam" id="NF004741">
    <property type="entry name" value="PRK06076.1-2"/>
    <property type="match status" value="1"/>
</dbReference>
<comment type="caution">
    <text evidence="7">The sequence shown here is derived from an EMBL/GenBank/DDBJ whole genome shotgun (WGS) entry which is preliminary data.</text>
</comment>
<dbReference type="RefSeq" id="WP_189068441.1">
    <property type="nucleotide sequence ID" value="NZ_BMPE01000002.1"/>
</dbReference>
<keyword evidence="5 6" id="KW-0520">NAD</keyword>
<dbReference type="InterPro" id="IPR018086">
    <property type="entry name" value="NADH_UbQ_OxRdtase_su1_CS"/>
</dbReference>
<evidence type="ECO:0000256" key="6">
    <source>
        <dbReference type="RuleBase" id="RU000471"/>
    </source>
</evidence>
<evidence type="ECO:0000313" key="8">
    <source>
        <dbReference type="Proteomes" id="UP000604341"/>
    </source>
</evidence>
<feature type="transmembrane region" description="Helical" evidence="5">
    <location>
        <begin position="316"/>
        <end position="337"/>
    </location>
</feature>
<evidence type="ECO:0000313" key="7">
    <source>
        <dbReference type="EMBL" id="GGK98587.1"/>
    </source>
</evidence>
<gene>
    <name evidence="5 7" type="primary">nuoH</name>
    <name evidence="7" type="ORF">GCM10010844_15990</name>
</gene>